<reference evidence="1 2" key="1">
    <citation type="journal article" date="2001" name="J. Bacteriol.">
        <title>Genome sequence and comparative analysis of the solvent-producing bacterium Clostridium acetobutylicum.</title>
        <authorList>
            <person name="Nolling J."/>
            <person name="Breton G."/>
            <person name="Omelchenko M.V."/>
            <person name="Makarova K.S."/>
            <person name="Zeng Q."/>
            <person name="Gibson R."/>
            <person name="Lee H.M."/>
            <person name="Dubois J."/>
            <person name="Qiu D."/>
            <person name="Hitti J."/>
            <person name="Wolf Y.I."/>
            <person name="Tatusov R.L."/>
            <person name="Sabathe F."/>
            <person name="Doucette-Stamm L."/>
            <person name="Soucaille P."/>
            <person name="Daly M.J."/>
            <person name="Bennett G.N."/>
            <person name="Koonin E.V."/>
            <person name="Smith D.R."/>
        </authorList>
    </citation>
    <scope>NUCLEOTIDE SEQUENCE [LARGE SCALE GENOMIC DNA]</scope>
    <source>
        <strain evidence="2">ATCC 824 / DSM 792 / JCM 1419 / LMG 5710 / VKM B-1787</strain>
    </source>
</reference>
<keyword evidence="2" id="KW-1185">Reference proteome</keyword>
<dbReference type="AlphaFoldDB" id="Q97MJ7"/>
<accession>Q97MJ7</accession>
<name>Q97MJ7_CLOAB</name>
<sequence>MAVTLKQCNSHYCLELKVILLQLINIVTHLNNPFILLFKHLITLINLHSTLLTYLKNYINISINITLRISGAMPHKTYGTLKNLRLTIINILEPYIV</sequence>
<dbReference type="Proteomes" id="UP000000814">
    <property type="component" value="Chromosome"/>
</dbReference>
<gene>
    <name evidence="1" type="ordered locus">CA_C0199</name>
</gene>
<proteinExistence type="predicted"/>
<protein>
    <submittedName>
        <fullName evidence="1">Uncharacterized protein</fullName>
    </submittedName>
</protein>
<dbReference type="PIR" id="B96924">
    <property type="entry name" value="B96924"/>
</dbReference>
<evidence type="ECO:0000313" key="2">
    <source>
        <dbReference type="Proteomes" id="UP000000814"/>
    </source>
</evidence>
<dbReference type="KEGG" id="cac:CA_C0199"/>
<dbReference type="STRING" id="272562.CA_C0199"/>
<evidence type="ECO:0000313" key="1">
    <source>
        <dbReference type="EMBL" id="AAK78181.1"/>
    </source>
</evidence>
<dbReference type="HOGENOM" id="CLU_2341729_0_0_9"/>
<dbReference type="EMBL" id="AE001437">
    <property type="protein sequence ID" value="AAK78181.1"/>
    <property type="molecule type" value="Genomic_DNA"/>
</dbReference>
<organism evidence="1 2">
    <name type="scientific">Clostridium acetobutylicum (strain ATCC 824 / DSM 792 / JCM 1419 / IAM 19013 / LMG 5710 / NBRC 13948 / NRRL B-527 / VKM B-1787 / 2291 / W)</name>
    <dbReference type="NCBI Taxonomy" id="272562"/>
    <lineage>
        <taxon>Bacteria</taxon>
        <taxon>Bacillati</taxon>
        <taxon>Bacillota</taxon>
        <taxon>Clostridia</taxon>
        <taxon>Eubacteriales</taxon>
        <taxon>Clostridiaceae</taxon>
        <taxon>Clostridium</taxon>
    </lineage>
</organism>